<sequence length="58" mass="6270">MTQGFLLDDEKMRDSGISGPRLAAGNHENNKGKNAILLFRGGGRFLHSLVQPLHLAAV</sequence>
<protein>
    <submittedName>
        <fullName evidence="2">Uncharacterized protein</fullName>
    </submittedName>
</protein>
<reference evidence="3" key="1">
    <citation type="journal article" date="2019" name="Int. J. Syst. Evol. Microbiol.">
        <title>The Global Catalogue of Microorganisms (GCM) 10K type strain sequencing project: providing services to taxonomists for standard genome sequencing and annotation.</title>
        <authorList>
            <consortium name="The Broad Institute Genomics Platform"/>
            <consortium name="The Broad Institute Genome Sequencing Center for Infectious Disease"/>
            <person name="Wu L."/>
            <person name="Ma J."/>
        </authorList>
    </citation>
    <scope>NUCLEOTIDE SEQUENCE [LARGE SCALE GENOMIC DNA]</scope>
    <source>
        <strain evidence="3">JCM30009</strain>
    </source>
</reference>
<organism evidence="2 3">
    <name type="scientific">Citrobacter bitternis</name>
    <dbReference type="NCBI Taxonomy" id="1585982"/>
    <lineage>
        <taxon>Bacteria</taxon>
        <taxon>Pseudomonadati</taxon>
        <taxon>Pseudomonadota</taxon>
        <taxon>Gammaproteobacteria</taxon>
        <taxon>Enterobacterales</taxon>
        <taxon>Enterobacteriaceae</taxon>
        <taxon>Citrobacter</taxon>
    </lineage>
</organism>
<dbReference type="Proteomes" id="UP001596169">
    <property type="component" value="Unassembled WGS sequence"/>
</dbReference>
<keyword evidence="3" id="KW-1185">Reference proteome</keyword>
<evidence type="ECO:0000313" key="2">
    <source>
        <dbReference type="EMBL" id="MFC6120345.1"/>
    </source>
</evidence>
<evidence type="ECO:0000256" key="1">
    <source>
        <dbReference type="SAM" id="MobiDB-lite"/>
    </source>
</evidence>
<accession>A0ABW1PVU6</accession>
<dbReference type="RefSeq" id="WP_172960889.1">
    <property type="nucleotide sequence ID" value="NZ_JBHSRG010000004.1"/>
</dbReference>
<proteinExistence type="predicted"/>
<feature type="region of interest" description="Disordered" evidence="1">
    <location>
        <begin position="1"/>
        <end position="26"/>
    </location>
</feature>
<comment type="caution">
    <text evidence="2">The sequence shown here is derived from an EMBL/GenBank/DDBJ whole genome shotgun (WGS) entry which is preliminary data.</text>
</comment>
<dbReference type="EMBL" id="JBHSRG010000004">
    <property type="protein sequence ID" value="MFC6120345.1"/>
    <property type="molecule type" value="Genomic_DNA"/>
</dbReference>
<gene>
    <name evidence="2" type="ORF">ACFPZP_04655</name>
</gene>
<name>A0ABW1PVU6_9ENTR</name>
<evidence type="ECO:0000313" key="3">
    <source>
        <dbReference type="Proteomes" id="UP001596169"/>
    </source>
</evidence>